<dbReference type="InterPro" id="IPR011050">
    <property type="entry name" value="Pectin_lyase_fold/virulence"/>
</dbReference>
<keyword evidence="6" id="KW-1185">Reference proteome</keyword>
<dbReference type="Proteomes" id="UP001373159">
    <property type="component" value="Unassembled WGS sequence"/>
</dbReference>
<dbReference type="PRINTS" id="PR00819">
    <property type="entry name" value="CBXCFQXSUPER"/>
</dbReference>
<evidence type="ECO:0000256" key="1">
    <source>
        <dbReference type="ARBA" id="ARBA00010378"/>
    </source>
</evidence>
<proteinExistence type="inferred from homology"/>
<dbReference type="RefSeq" id="WP_340468811.1">
    <property type="nucleotide sequence ID" value="NZ_JBANBB010000001.1"/>
</dbReference>
<keyword evidence="2" id="KW-0547">Nucleotide-binding</keyword>
<evidence type="ECO:0000256" key="2">
    <source>
        <dbReference type="ARBA" id="ARBA00022741"/>
    </source>
</evidence>
<dbReference type="SUPFAM" id="SSF51126">
    <property type="entry name" value="Pectin lyase-like"/>
    <property type="match status" value="1"/>
</dbReference>
<protein>
    <submittedName>
        <fullName evidence="5">AAA family ATPase</fullName>
    </submittedName>
</protein>
<dbReference type="EMBL" id="JBANBB010000001">
    <property type="protein sequence ID" value="MEK0306294.1"/>
    <property type="molecule type" value="Genomic_DNA"/>
</dbReference>
<dbReference type="SUPFAM" id="SSF52540">
    <property type="entry name" value="P-loop containing nucleoside triphosphate hydrolases"/>
    <property type="match status" value="1"/>
</dbReference>
<dbReference type="InterPro" id="IPR050773">
    <property type="entry name" value="CbxX/CfxQ_RuBisCO_ESX"/>
</dbReference>
<sequence>MICRSCGFDCLPAARFCVKCGFPITYEGEKTAHEDQTQDSSNTWHVSGTRTGAFLSLKSAIDSIASRQPGSEPSRQPIIIMDPGSYDISDLKIGTEMIIEGAPGSKISDVVLTAQEGSPLLLCNTSESGDDPAVTLRGLTIDAHTVGYASAESCDFTQKLTVVGGTMTVRNSRLDSVQVQDGGKLRLIRCIVSEGIQALEPAEGEEETVLSIEDGCMIHGSSELWSIQTSQAMIEIENSTVDAGMFTEESVVVISDSTLKDSDNNYGGMPLIMDGKAMTPNFLFYLPESSAMKVRSVTLSDGTVLDVMDDDAEASARSVEEKKQSVETLLGQLDALIGLSSVKEDVRKQMNLIEFQQQREARGLPVNSVSHNMIFAGNPGTGKTTVARIYGKLLYSLGVVAKDTFVEADRSKLVAEYLGQTAVKTNKVIAQARGGVLFIDEAYALCNTNGFRPDEFGQEAIDTLLKAMEDYRDDMVFILAGYTSEMHTFLDANAGIKSRIPKWIVFDDYTPDELVQIVKNYADRDGYSFSDEVAKSLKEYFTVSAGEQYFGNARSARNIYEKAIVNKASREINGTSSSGDFTTLIAEDFPILLG</sequence>
<dbReference type="Pfam" id="PF17866">
    <property type="entry name" value="AAA_lid_6"/>
    <property type="match status" value="1"/>
</dbReference>
<dbReference type="InterPro" id="IPR041627">
    <property type="entry name" value="AAA_lid_6"/>
</dbReference>
<dbReference type="Gene3D" id="3.40.50.300">
    <property type="entry name" value="P-loop containing nucleotide triphosphate hydrolases"/>
    <property type="match status" value="1"/>
</dbReference>
<keyword evidence="3" id="KW-0067">ATP-binding</keyword>
<reference evidence="5 6" key="1">
    <citation type="submission" date="2024-02" db="EMBL/GenBank/DDBJ databases">
        <title>Bifidobacterium honeyensis sp. nov., isolated from the comb honey.</title>
        <authorList>
            <person name="Liu W."/>
            <person name="Li Y."/>
        </authorList>
    </citation>
    <scope>NUCLEOTIDE SEQUENCE [LARGE SCALE GENOMIC DNA]</scope>
    <source>
        <strain evidence="5 6">IMAU50988</strain>
    </source>
</reference>
<dbReference type="InterPro" id="IPR027417">
    <property type="entry name" value="P-loop_NTPase"/>
</dbReference>
<dbReference type="Gene3D" id="1.10.8.60">
    <property type="match status" value="1"/>
</dbReference>
<comment type="caution">
    <text evidence="5">The sequence shown here is derived from an EMBL/GenBank/DDBJ whole genome shotgun (WGS) entry which is preliminary data.</text>
</comment>
<dbReference type="PANTHER" id="PTHR43392">
    <property type="entry name" value="AAA-TYPE ATPASE FAMILY PROTEIN / ANKYRIN REPEAT FAMILY PROTEIN"/>
    <property type="match status" value="1"/>
</dbReference>
<dbReference type="InterPro" id="IPR000641">
    <property type="entry name" value="CbxX/CfxQ"/>
</dbReference>
<gene>
    <name evidence="5" type="ORF">V8P97_02260</name>
</gene>
<dbReference type="PANTHER" id="PTHR43392:SF2">
    <property type="entry name" value="AAA-TYPE ATPASE FAMILY PROTEIN _ ANKYRIN REPEAT FAMILY PROTEIN"/>
    <property type="match status" value="1"/>
</dbReference>
<evidence type="ECO:0000313" key="6">
    <source>
        <dbReference type="Proteomes" id="UP001373159"/>
    </source>
</evidence>
<dbReference type="Pfam" id="PF00004">
    <property type="entry name" value="AAA"/>
    <property type="match status" value="1"/>
</dbReference>
<dbReference type="InterPro" id="IPR003959">
    <property type="entry name" value="ATPase_AAA_core"/>
</dbReference>
<name>A0ABU8ZNX6_9BIFI</name>
<comment type="similarity">
    <text evidence="1">Belongs to the CbxX/CfxQ family.</text>
</comment>
<organism evidence="5 6">
    <name type="scientific">Bifidobacterium favimelis</name>
    <dbReference type="NCBI Taxonomy" id="3122979"/>
    <lineage>
        <taxon>Bacteria</taxon>
        <taxon>Bacillati</taxon>
        <taxon>Actinomycetota</taxon>
        <taxon>Actinomycetes</taxon>
        <taxon>Bifidobacteriales</taxon>
        <taxon>Bifidobacteriaceae</taxon>
        <taxon>Bifidobacterium</taxon>
    </lineage>
</organism>
<accession>A0ABU8ZNX6</accession>
<evidence type="ECO:0000313" key="5">
    <source>
        <dbReference type="EMBL" id="MEK0306294.1"/>
    </source>
</evidence>
<dbReference type="SMART" id="SM00382">
    <property type="entry name" value="AAA"/>
    <property type="match status" value="1"/>
</dbReference>
<dbReference type="InterPro" id="IPR003593">
    <property type="entry name" value="AAA+_ATPase"/>
</dbReference>
<evidence type="ECO:0000259" key="4">
    <source>
        <dbReference type="SMART" id="SM00382"/>
    </source>
</evidence>
<feature type="domain" description="AAA+ ATPase" evidence="4">
    <location>
        <begin position="369"/>
        <end position="510"/>
    </location>
</feature>
<evidence type="ECO:0000256" key="3">
    <source>
        <dbReference type="ARBA" id="ARBA00022840"/>
    </source>
</evidence>